<keyword evidence="1" id="KW-1133">Transmembrane helix</keyword>
<keyword evidence="1" id="KW-0812">Transmembrane</keyword>
<dbReference type="RefSeq" id="WP_010043210.1">
    <property type="nucleotide sequence ID" value="NZ_CP025958.1"/>
</dbReference>
<evidence type="ECO:0000313" key="3">
    <source>
        <dbReference type="Proteomes" id="UP000245802"/>
    </source>
</evidence>
<accession>A0A2Z3H7H8</accession>
<dbReference type="AlphaFoldDB" id="A0A2Z3H7H8"/>
<evidence type="ECO:0000256" key="1">
    <source>
        <dbReference type="SAM" id="Phobius"/>
    </source>
</evidence>
<evidence type="ECO:0000313" key="2">
    <source>
        <dbReference type="EMBL" id="AWM37624.1"/>
    </source>
</evidence>
<protein>
    <submittedName>
        <fullName evidence="2">Uncharacterized protein</fullName>
    </submittedName>
</protein>
<reference evidence="2 3" key="1">
    <citation type="submission" date="2018-01" db="EMBL/GenBank/DDBJ databases">
        <title>G. obscuriglobus.</title>
        <authorList>
            <person name="Franke J."/>
            <person name="Blomberg W."/>
            <person name="Selmecki A."/>
        </authorList>
    </citation>
    <scope>NUCLEOTIDE SEQUENCE [LARGE SCALE GENOMIC DNA]</scope>
    <source>
        <strain evidence="2 3">DSM 5831</strain>
    </source>
</reference>
<name>A0A2Z3H7H8_9BACT</name>
<feature type="transmembrane region" description="Helical" evidence="1">
    <location>
        <begin position="126"/>
        <end position="146"/>
    </location>
</feature>
<dbReference type="KEGG" id="gog:C1280_11860"/>
<proteinExistence type="predicted"/>
<keyword evidence="1" id="KW-0472">Membrane</keyword>
<gene>
    <name evidence="2" type="ORF">C1280_11860</name>
</gene>
<dbReference type="Proteomes" id="UP000245802">
    <property type="component" value="Chromosome"/>
</dbReference>
<organism evidence="2 3">
    <name type="scientific">Gemmata obscuriglobus</name>
    <dbReference type="NCBI Taxonomy" id="114"/>
    <lineage>
        <taxon>Bacteria</taxon>
        <taxon>Pseudomonadati</taxon>
        <taxon>Planctomycetota</taxon>
        <taxon>Planctomycetia</taxon>
        <taxon>Gemmatales</taxon>
        <taxon>Gemmataceae</taxon>
        <taxon>Gemmata</taxon>
    </lineage>
</organism>
<sequence>MRRWTGEAKLATVATAAVLLLLNVWSWAPSIGGRWPDQPPGAEIVELFGFPAIWRADRWESDDVRLIPSALETAPFRLPTDRMARTGRITRQAALAYNLTFAAAGAVGVGLAVDAHTSGRWTRRRVGMVAALAAAGVGMVAAAPLVRIERLTW</sequence>
<feature type="transmembrane region" description="Helical" evidence="1">
    <location>
        <begin position="95"/>
        <end position="114"/>
    </location>
</feature>
<keyword evidence="3" id="KW-1185">Reference proteome</keyword>
<dbReference type="EMBL" id="CP025958">
    <property type="protein sequence ID" value="AWM37624.1"/>
    <property type="molecule type" value="Genomic_DNA"/>
</dbReference>